<dbReference type="GO" id="GO:0008033">
    <property type="term" value="P:tRNA processing"/>
    <property type="evidence" value="ECO:0007669"/>
    <property type="project" value="InterPro"/>
</dbReference>
<dbReference type="Pfam" id="PF01171">
    <property type="entry name" value="ATP_bind_3"/>
    <property type="match status" value="1"/>
</dbReference>
<dbReference type="DNASU" id="5304604"/>
<proteinExistence type="predicted"/>
<dbReference type="RefSeq" id="WP_005839398.1">
    <property type="nucleotide sequence ID" value="NZ_JNHM01000010.1"/>
</dbReference>
<feature type="domain" description="tRNA(Ile)-lysidine/2-thiocytidine synthase N-terminal" evidence="3">
    <location>
        <begin position="33"/>
        <end position="191"/>
    </location>
</feature>
<evidence type="ECO:0000256" key="2">
    <source>
        <dbReference type="PIRSR" id="PIRSR004976-51"/>
    </source>
</evidence>
<keyword evidence="2" id="KW-0547">Nucleotide-binding</keyword>
<keyword evidence="1" id="KW-0808">Transferase</keyword>
<name>A0A069SPB2_PHOVU</name>
<gene>
    <name evidence="4" type="ORF">M099_0643</name>
</gene>
<dbReference type="InterPro" id="IPR035107">
    <property type="entry name" value="tRNA_thiolation_TtcA_Ctu1"/>
</dbReference>
<evidence type="ECO:0000313" key="4">
    <source>
        <dbReference type="EMBL" id="KDS56145.1"/>
    </source>
</evidence>
<dbReference type="PATRIC" id="fig|1339352.3.peg.617"/>
<feature type="binding site" evidence="2">
    <location>
        <position position="43"/>
    </location>
    <ligand>
        <name>ATP</name>
        <dbReference type="ChEBI" id="CHEBI:30616"/>
    </ligand>
</feature>
<evidence type="ECO:0000256" key="1">
    <source>
        <dbReference type="ARBA" id="ARBA00022679"/>
    </source>
</evidence>
<dbReference type="InterPro" id="IPR014729">
    <property type="entry name" value="Rossmann-like_a/b/a_fold"/>
</dbReference>
<evidence type="ECO:0000259" key="3">
    <source>
        <dbReference type="Pfam" id="PF01171"/>
    </source>
</evidence>
<dbReference type="PIRSF" id="PIRSF004976">
    <property type="entry name" value="ATPase_YdaO"/>
    <property type="match status" value="1"/>
</dbReference>
<dbReference type="GO" id="GO:0016740">
    <property type="term" value="F:transferase activity"/>
    <property type="evidence" value="ECO:0007669"/>
    <property type="project" value="UniProtKB-KW"/>
</dbReference>
<dbReference type="EMBL" id="JNHM01000010">
    <property type="protein sequence ID" value="KDS56145.1"/>
    <property type="molecule type" value="Genomic_DNA"/>
</dbReference>
<dbReference type="CDD" id="cd24138">
    <property type="entry name" value="TtcA-like"/>
    <property type="match status" value="1"/>
</dbReference>
<dbReference type="Proteomes" id="UP000027661">
    <property type="component" value="Unassembled WGS sequence"/>
</dbReference>
<feature type="binding site" evidence="2">
    <location>
        <position position="138"/>
    </location>
    <ligand>
        <name>ATP</name>
        <dbReference type="ChEBI" id="CHEBI:30616"/>
    </ligand>
</feature>
<accession>A0A069SPB2</accession>
<protein>
    <submittedName>
        <fullName evidence="4">PP-loop family protein</fullName>
    </submittedName>
</protein>
<dbReference type="AlphaFoldDB" id="A0A069SPB2"/>
<dbReference type="SUPFAM" id="SSF52402">
    <property type="entry name" value="Adenine nucleotide alpha hydrolases-like"/>
    <property type="match status" value="1"/>
</dbReference>
<reference evidence="4" key="1">
    <citation type="submission" date="2014-04" db="EMBL/GenBank/DDBJ databases">
        <authorList>
            <person name="Sears C."/>
            <person name="Carroll K."/>
            <person name="Sack B.R."/>
            <person name="Qadri F."/>
            <person name="Myers L.L."/>
            <person name="Chung G.-T."/>
            <person name="Escheverria P."/>
            <person name="Fraser C.M."/>
            <person name="Sadzewicz L."/>
            <person name="Shefchek K.A."/>
            <person name="Tallon L."/>
            <person name="Das S.P."/>
            <person name="Daugherty S."/>
            <person name="Mongodin E.F."/>
        </authorList>
    </citation>
    <scope>NUCLEOTIDE SEQUENCE [LARGE SCALE GENOMIC DNA]</scope>
    <source>
        <strain evidence="4">3975 RP4</strain>
    </source>
</reference>
<dbReference type="PANTHER" id="PTHR43686:SF1">
    <property type="entry name" value="AMINOTRAN_5 DOMAIN-CONTAINING PROTEIN"/>
    <property type="match status" value="1"/>
</dbReference>
<dbReference type="Gene3D" id="3.40.50.620">
    <property type="entry name" value="HUPs"/>
    <property type="match status" value="1"/>
</dbReference>
<feature type="binding site" evidence="2">
    <location>
        <position position="67"/>
    </location>
    <ligand>
        <name>ATP</name>
        <dbReference type="ChEBI" id="CHEBI:30616"/>
    </ligand>
</feature>
<feature type="binding site" evidence="2">
    <location>
        <position position="143"/>
    </location>
    <ligand>
        <name>ATP</name>
        <dbReference type="ChEBI" id="CHEBI:30616"/>
    </ligand>
</feature>
<dbReference type="InterPro" id="IPR011063">
    <property type="entry name" value="TilS/TtcA_N"/>
</dbReference>
<organism evidence="4">
    <name type="scientific">Phocaeicola vulgatus str. 3975 RP4</name>
    <dbReference type="NCBI Taxonomy" id="1339352"/>
    <lineage>
        <taxon>Bacteria</taxon>
        <taxon>Pseudomonadati</taxon>
        <taxon>Bacteroidota</taxon>
        <taxon>Bacteroidia</taxon>
        <taxon>Bacteroidales</taxon>
        <taxon>Bacteroidaceae</taxon>
        <taxon>Phocaeicola</taxon>
    </lineage>
</organism>
<dbReference type="GeneID" id="5304604"/>
<keyword evidence="2" id="KW-0067">ATP-binding</keyword>
<feature type="binding site" evidence="2">
    <location>
        <begin position="37"/>
        <end position="39"/>
    </location>
    <ligand>
        <name>ATP</name>
        <dbReference type="ChEBI" id="CHEBI:30616"/>
    </ligand>
</feature>
<dbReference type="GO" id="GO:0005524">
    <property type="term" value="F:ATP binding"/>
    <property type="evidence" value="ECO:0007669"/>
    <property type="project" value="UniProtKB-KW"/>
</dbReference>
<comment type="caution">
    <text evidence="4">The sequence shown here is derived from an EMBL/GenBank/DDBJ whole genome shotgun (WGS) entry which is preliminary data.</text>
</comment>
<dbReference type="PANTHER" id="PTHR43686">
    <property type="entry name" value="SULFURTRANSFERASE-RELATED"/>
    <property type="match status" value="1"/>
</dbReference>
<sequence length="251" mass="29154">MAQFTEDEKIMRRLEQRFNKGVVKYRLIEDGDKILIGLSGGKDSLALLELLARRSRILKPKFTVIAVHVGMTNIPYQSDLEYLKGYSEDLGVPFVHYETFFDPSTDTRKSPCFLCSWNRRKALFTVAKEQGCNKIALGHHMDDILETLLMNITFQGAFSTMPPKLVMRKFEMTIIRPMCLVHEADLIEMARIRGFRKQIKDCPYESLSNRSNMKEVLYSLEKMNPEARYSLWKCMTNIQEELLPGMNEHDL</sequence>